<accession>A0ABP3U8C3</accession>
<gene>
    <name evidence="3" type="ORF">GCM10009105_36970</name>
</gene>
<name>A0ABP3U8C3_9GAMM</name>
<dbReference type="Proteomes" id="UP001501523">
    <property type="component" value="Unassembled WGS sequence"/>
</dbReference>
<sequence>MRKTFVFACATLLADPAAATTVLVNTLADDGSNACPATCTLRAAIASAAAGSEIRFAPVLTASATPDAPAKVALKGNELVVDKTLSIIGPADGVLMVSGEHQSRVFHVTAGQVELANLRIANGSVLGQAGGDAGGGGLRVETSTTVSLIGCAFENNTASGGMGAPSGAGGGAYGGAIYSAGTLAIGSSSFTGNAATGGMGGMGTPSIFVPPAPPTPGGPGGPGGASVGGAIYLASGVMDAHNITVFDNTATGGSGGPGGFGPLPGPPGPGGSASSGAVEGTTGTNLSLAFATIAANLASAAVGQNAGVGGVTAPNASIRSSLLAANLRQVGGGSTSTANCSIASLSAAGANLSSDASCTGFTLTNTAVAFKPGARVGGTWNLLPLRHSAVIDAAQDCTLPGGTLLTVDQGSLPRPMDGNGDGVAQCDLGATEADYVFVDGMDG</sequence>
<dbReference type="RefSeq" id="WP_343793974.1">
    <property type="nucleotide sequence ID" value="NZ_BAAAEU010000028.1"/>
</dbReference>
<evidence type="ECO:0000256" key="1">
    <source>
        <dbReference type="SAM" id="MobiDB-lite"/>
    </source>
</evidence>
<feature type="signal peptide" evidence="2">
    <location>
        <begin position="1"/>
        <end position="19"/>
    </location>
</feature>
<keyword evidence="4" id="KW-1185">Reference proteome</keyword>
<organism evidence="3 4">
    <name type="scientific">Dokdonella soli</name>
    <dbReference type="NCBI Taxonomy" id="529810"/>
    <lineage>
        <taxon>Bacteria</taxon>
        <taxon>Pseudomonadati</taxon>
        <taxon>Pseudomonadota</taxon>
        <taxon>Gammaproteobacteria</taxon>
        <taxon>Lysobacterales</taxon>
        <taxon>Rhodanobacteraceae</taxon>
        <taxon>Dokdonella</taxon>
    </lineage>
</organism>
<evidence type="ECO:0000313" key="4">
    <source>
        <dbReference type="Proteomes" id="UP001501523"/>
    </source>
</evidence>
<proteinExistence type="predicted"/>
<feature type="compositionally biased region" description="Gly residues" evidence="1">
    <location>
        <begin position="252"/>
        <end position="262"/>
    </location>
</feature>
<evidence type="ECO:0008006" key="5">
    <source>
        <dbReference type="Google" id="ProtNLM"/>
    </source>
</evidence>
<feature type="chain" id="PRO_5047082984" description="CSLREA domain-containing protein" evidence="2">
    <location>
        <begin position="20"/>
        <end position="443"/>
    </location>
</feature>
<comment type="caution">
    <text evidence="3">The sequence shown here is derived from an EMBL/GenBank/DDBJ whole genome shotgun (WGS) entry which is preliminary data.</text>
</comment>
<protein>
    <recommendedName>
        <fullName evidence="5">CSLREA domain-containing protein</fullName>
    </recommendedName>
</protein>
<evidence type="ECO:0000313" key="3">
    <source>
        <dbReference type="EMBL" id="GAA0724297.1"/>
    </source>
</evidence>
<dbReference type="SUPFAM" id="SSF51126">
    <property type="entry name" value="Pectin lyase-like"/>
    <property type="match status" value="1"/>
</dbReference>
<feature type="region of interest" description="Disordered" evidence="1">
    <location>
        <begin position="249"/>
        <end position="279"/>
    </location>
</feature>
<reference evidence="4" key="1">
    <citation type="journal article" date="2019" name="Int. J. Syst. Evol. Microbiol.">
        <title>The Global Catalogue of Microorganisms (GCM) 10K type strain sequencing project: providing services to taxonomists for standard genome sequencing and annotation.</title>
        <authorList>
            <consortium name="The Broad Institute Genomics Platform"/>
            <consortium name="The Broad Institute Genome Sequencing Center for Infectious Disease"/>
            <person name="Wu L."/>
            <person name="Ma J."/>
        </authorList>
    </citation>
    <scope>NUCLEOTIDE SEQUENCE [LARGE SCALE GENOMIC DNA]</scope>
    <source>
        <strain evidence="4">JCM 15421</strain>
    </source>
</reference>
<evidence type="ECO:0000256" key="2">
    <source>
        <dbReference type="SAM" id="SignalP"/>
    </source>
</evidence>
<dbReference type="EMBL" id="BAAAEU010000028">
    <property type="protein sequence ID" value="GAA0724297.1"/>
    <property type="molecule type" value="Genomic_DNA"/>
</dbReference>
<keyword evidence="2" id="KW-0732">Signal</keyword>
<dbReference type="InterPro" id="IPR011050">
    <property type="entry name" value="Pectin_lyase_fold/virulence"/>
</dbReference>